<dbReference type="Proteomes" id="UP001437460">
    <property type="component" value="Unassembled WGS sequence"/>
</dbReference>
<organism evidence="3 4">
    <name type="scientific">Ventrimonas faecis</name>
    <dbReference type="NCBI Taxonomy" id="3133170"/>
    <lineage>
        <taxon>Bacteria</taxon>
        <taxon>Bacillati</taxon>
        <taxon>Bacillota</taxon>
        <taxon>Clostridia</taxon>
        <taxon>Lachnospirales</taxon>
        <taxon>Lachnospiraceae</taxon>
        <taxon>Ventrimonas</taxon>
    </lineage>
</organism>
<dbReference type="InterPro" id="IPR003777">
    <property type="entry name" value="XdhC_CoxI"/>
</dbReference>
<dbReference type="Gene3D" id="3.40.50.720">
    <property type="entry name" value="NAD(P)-binding Rossmann-like Domain"/>
    <property type="match status" value="1"/>
</dbReference>
<protein>
    <submittedName>
        <fullName evidence="3">XdhC/CoxI family protein</fullName>
    </submittedName>
</protein>
<accession>A0ABV1HKJ0</accession>
<comment type="caution">
    <text evidence="3">The sequence shown here is derived from an EMBL/GenBank/DDBJ whole genome shotgun (WGS) entry which is preliminary data.</text>
</comment>
<keyword evidence="4" id="KW-1185">Reference proteome</keyword>
<gene>
    <name evidence="3" type="ORF">WMO41_06580</name>
</gene>
<dbReference type="InterPro" id="IPR036291">
    <property type="entry name" value="NAD(P)-bd_dom_sf"/>
</dbReference>
<dbReference type="PANTHER" id="PTHR30388">
    <property type="entry name" value="ALDEHYDE OXIDOREDUCTASE MOLYBDENUM COFACTOR ASSEMBLY PROTEIN"/>
    <property type="match status" value="1"/>
</dbReference>
<feature type="domain" description="XdhC- CoxI" evidence="1">
    <location>
        <begin position="264"/>
        <end position="326"/>
    </location>
</feature>
<sequence length="351" mass="38457">MMGIENVYGELLSGLQSENQKLLLTKLKEDGTLEKHIYVPGAEPEAAEALAQQAAFEKKVCISGFGADEHTEKWIAEPFCKENRMLIFGGGHVSLALAEFAARTGFAVTVTDDRPSFANQLRFPTAKQVLCMDFDSAIEKLHVNSSDFVVLLTRGHRHDGVCLRALAKQPETAYLGMIGSRKRVRELKDTLEEEGISREWLDWIHTPVGLDIGAVTPEEIAVAILAEAIQVKRKPAEGTRRVSQSDIDMEVIHDLAEPEEKFADQKKAIITILTTKGSTPRKAGAKMIVYETGMIQGTIGGGCAEANLMQHAREVIRGGAYQIRHVDMTGKVAEEEGMVCGGIMQVLIEQG</sequence>
<evidence type="ECO:0000313" key="3">
    <source>
        <dbReference type="EMBL" id="MEQ2562827.1"/>
    </source>
</evidence>
<evidence type="ECO:0000313" key="4">
    <source>
        <dbReference type="Proteomes" id="UP001437460"/>
    </source>
</evidence>
<reference evidence="3 4" key="1">
    <citation type="submission" date="2024-03" db="EMBL/GenBank/DDBJ databases">
        <title>Human intestinal bacterial collection.</title>
        <authorList>
            <person name="Pauvert C."/>
            <person name="Hitch T.C.A."/>
            <person name="Clavel T."/>
        </authorList>
    </citation>
    <scope>NUCLEOTIDE SEQUENCE [LARGE SCALE GENOMIC DNA]</scope>
    <source>
        <strain evidence="3 4">CLA-AP-H27</strain>
    </source>
</reference>
<feature type="domain" description="XdhC Rossmann" evidence="2">
    <location>
        <begin position="85"/>
        <end position="227"/>
    </location>
</feature>
<proteinExistence type="predicted"/>
<dbReference type="InterPro" id="IPR052698">
    <property type="entry name" value="MoCofactor_Util/Proc"/>
</dbReference>
<name>A0ABV1HKJ0_9FIRM</name>
<dbReference type="SUPFAM" id="SSF51735">
    <property type="entry name" value="NAD(P)-binding Rossmann-fold domains"/>
    <property type="match status" value="1"/>
</dbReference>
<evidence type="ECO:0000259" key="2">
    <source>
        <dbReference type="Pfam" id="PF13478"/>
    </source>
</evidence>
<dbReference type="Pfam" id="PF13478">
    <property type="entry name" value="XdhC_C"/>
    <property type="match status" value="1"/>
</dbReference>
<dbReference type="EMBL" id="JBBMFJ010000010">
    <property type="protein sequence ID" value="MEQ2562827.1"/>
    <property type="molecule type" value="Genomic_DNA"/>
</dbReference>
<dbReference type="PANTHER" id="PTHR30388:SF6">
    <property type="entry name" value="XANTHINE DEHYDROGENASE SUBUNIT A-RELATED"/>
    <property type="match status" value="1"/>
</dbReference>
<dbReference type="RefSeq" id="WP_349229059.1">
    <property type="nucleotide sequence ID" value="NZ_JBBMFJ010000010.1"/>
</dbReference>
<dbReference type="Pfam" id="PF02625">
    <property type="entry name" value="XdhC_CoxI"/>
    <property type="match status" value="1"/>
</dbReference>
<dbReference type="InterPro" id="IPR027051">
    <property type="entry name" value="XdhC_Rossmann_dom"/>
</dbReference>
<evidence type="ECO:0000259" key="1">
    <source>
        <dbReference type="Pfam" id="PF02625"/>
    </source>
</evidence>